<dbReference type="PANTHER" id="PTHR30618:SF6">
    <property type="entry name" value="NCS1 FAMILY NUCLEOBASE:CATION SYMPORTER-1"/>
    <property type="match status" value="1"/>
</dbReference>
<feature type="transmembrane region" description="Helical" evidence="6">
    <location>
        <begin position="148"/>
        <end position="173"/>
    </location>
</feature>
<protein>
    <submittedName>
        <fullName evidence="7">NCS1 family nucleobase:cation symporter-1</fullName>
    </submittedName>
</protein>
<feature type="transmembrane region" description="Helical" evidence="6">
    <location>
        <begin position="300"/>
        <end position="319"/>
    </location>
</feature>
<feature type="transmembrane region" description="Helical" evidence="6">
    <location>
        <begin position="82"/>
        <end position="113"/>
    </location>
</feature>
<feature type="transmembrane region" description="Helical" evidence="6">
    <location>
        <begin position="382"/>
        <end position="399"/>
    </location>
</feature>
<dbReference type="RefSeq" id="WP_120693677.1">
    <property type="nucleotide sequence ID" value="NZ_RBNH01000030.1"/>
</dbReference>
<evidence type="ECO:0000256" key="3">
    <source>
        <dbReference type="ARBA" id="ARBA00022692"/>
    </source>
</evidence>
<dbReference type="Pfam" id="PF02133">
    <property type="entry name" value="Transp_cyt_pur"/>
    <property type="match status" value="1"/>
</dbReference>
<evidence type="ECO:0000256" key="2">
    <source>
        <dbReference type="ARBA" id="ARBA00008974"/>
    </source>
</evidence>
<evidence type="ECO:0000313" key="7">
    <source>
        <dbReference type="EMBL" id="RKO19887.1"/>
    </source>
</evidence>
<dbReference type="EMBL" id="RBNH01000030">
    <property type="protein sequence ID" value="RKO19887.1"/>
    <property type="molecule type" value="Genomic_DNA"/>
</dbReference>
<reference evidence="8" key="2">
    <citation type="submission" date="2018-10" db="EMBL/GenBank/DDBJ databases">
        <authorList>
            <person name="Wang Y."/>
            <person name="Wang J."/>
            <person name="Yang X."/>
            <person name="Wang Z."/>
            <person name="Huang Y."/>
        </authorList>
    </citation>
    <scope>NUCLEOTIDE SEQUENCE [LARGE SCALE GENOMIC DNA]</scope>
    <source>
        <strain evidence="8">J015</strain>
    </source>
</reference>
<dbReference type="Gene3D" id="1.10.4160.10">
    <property type="entry name" value="Hydantoin permease"/>
    <property type="match status" value="1"/>
</dbReference>
<feature type="transmembrane region" description="Helical" evidence="6">
    <location>
        <begin position="405"/>
        <end position="430"/>
    </location>
</feature>
<accession>A0A3B0FN24</accession>
<dbReference type="CDD" id="cd11555">
    <property type="entry name" value="SLC-NCS1sbd_u1"/>
    <property type="match status" value="1"/>
</dbReference>
<dbReference type="InterPro" id="IPR001248">
    <property type="entry name" value="Pur-cyt_permease"/>
</dbReference>
<reference evidence="7 8" key="1">
    <citation type="submission" date="2018-10" db="EMBL/GenBank/DDBJ databases">
        <title>Genome-guide identification and characterization of bacteria that degrade polycyclic aromatic hydrocarbons and resist hexavalent chromium simultaneously.</title>
        <authorList>
            <person name="Feng H."/>
        </authorList>
    </citation>
    <scope>NUCLEOTIDE SEQUENCE [LARGE SCALE GENOMIC DNA]</scope>
    <source>
        <strain evidence="7 8">J015</strain>
    </source>
</reference>
<gene>
    <name evidence="7" type="ORF">D7Z96_19745</name>
</gene>
<proteinExistence type="inferred from homology"/>
<sequence>MQTPPQVGVDAMQDPTATSVVPGHQSVNGEDICASASAASGQAISPTLYNADLAPTKRAGRSWSGYSIFTLWANDVHSLGNYAFAIGLFALGLGGWQILLALGIGAALLFGLLNLSGFMGVKTGVPFPVMSRISFGIRGAQIASLLRGAVAIAWFGIQTYLASVVFRVMLVAMFPALDALDKDSILGLSTLGWTAFVILWVVQLVIVSFGMEMIRKYEAFAGPVILATMAAIAVWIFMEAGGSIAWSSNNALEGPEMWLTIFAGGALWVSIYGTFVLNFCDFTRSAVSKKAVVRGNFWGIPINMLVFGAIVVVMAGGQFKINGTIIESPSDIVQTIPNTLFLVLACLALLILTIAVNLMANFVAPVYALTNLFPKHLNFRRAAIVSAVIGLVILPWNLYNNPLVIVYFLGGLGALLGPLFGVVMADYWLIRRGKVNVPELYTASPAGAYYYKNGVNPKAIIAMVPAAVLALLIAFVPALAAAAPFAWFFAAGIAAVVYFFVADRSQRLEDLDGETIAVASTH</sequence>
<organism evidence="7 8">
    <name type="scientific">Pseudarthrobacter phenanthrenivorans</name>
    <name type="common">Arthrobacter phenanthrenivorans</name>
    <dbReference type="NCBI Taxonomy" id="361575"/>
    <lineage>
        <taxon>Bacteria</taxon>
        <taxon>Bacillati</taxon>
        <taxon>Actinomycetota</taxon>
        <taxon>Actinomycetes</taxon>
        <taxon>Micrococcales</taxon>
        <taxon>Micrococcaceae</taxon>
        <taxon>Pseudarthrobacter</taxon>
    </lineage>
</organism>
<dbReference type="AlphaFoldDB" id="A0A3B0FN24"/>
<feature type="transmembrane region" description="Helical" evidence="6">
    <location>
        <begin position="185"/>
        <end position="207"/>
    </location>
</feature>
<evidence type="ECO:0000256" key="1">
    <source>
        <dbReference type="ARBA" id="ARBA00004141"/>
    </source>
</evidence>
<keyword evidence="3 6" id="KW-0812">Transmembrane</keyword>
<feature type="transmembrane region" description="Helical" evidence="6">
    <location>
        <begin position="219"/>
        <end position="238"/>
    </location>
</feature>
<dbReference type="GO" id="GO:0005886">
    <property type="term" value="C:plasma membrane"/>
    <property type="evidence" value="ECO:0007669"/>
    <property type="project" value="TreeGrafter"/>
</dbReference>
<evidence type="ECO:0000256" key="6">
    <source>
        <dbReference type="SAM" id="Phobius"/>
    </source>
</evidence>
<name>A0A3B0FN24_PSEPS</name>
<feature type="transmembrane region" description="Helical" evidence="6">
    <location>
        <begin position="339"/>
        <end position="370"/>
    </location>
</feature>
<evidence type="ECO:0000256" key="4">
    <source>
        <dbReference type="ARBA" id="ARBA00022989"/>
    </source>
</evidence>
<keyword evidence="4 6" id="KW-1133">Transmembrane helix</keyword>
<dbReference type="GO" id="GO:0015205">
    <property type="term" value="F:nucleobase transmembrane transporter activity"/>
    <property type="evidence" value="ECO:0007669"/>
    <property type="project" value="TreeGrafter"/>
</dbReference>
<feature type="transmembrane region" description="Helical" evidence="6">
    <location>
        <begin position="485"/>
        <end position="501"/>
    </location>
</feature>
<comment type="caution">
    <text evidence="7">The sequence shown here is derived from an EMBL/GenBank/DDBJ whole genome shotgun (WGS) entry which is preliminary data.</text>
</comment>
<comment type="similarity">
    <text evidence="2">Belongs to the purine-cytosine permease (2.A.39) family.</text>
</comment>
<keyword evidence="5 6" id="KW-0472">Membrane</keyword>
<evidence type="ECO:0000256" key="5">
    <source>
        <dbReference type="ARBA" id="ARBA00023136"/>
    </source>
</evidence>
<dbReference type="Proteomes" id="UP000273159">
    <property type="component" value="Unassembled WGS sequence"/>
</dbReference>
<dbReference type="PANTHER" id="PTHR30618">
    <property type="entry name" value="NCS1 FAMILY PURINE/PYRIMIDINE TRANSPORTER"/>
    <property type="match status" value="1"/>
</dbReference>
<feature type="transmembrane region" description="Helical" evidence="6">
    <location>
        <begin position="459"/>
        <end position="479"/>
    </location>
</feature>
<feature type="transmembrane region" description="Helical" evidence="6">
    <location>
        <begin position="258"/>
        <end position="279"/>
    </location>
</feature>
<comment type="subcellular location">
    <subcellularLocation>
        <location evidence="1">Membrane</location>
        <topology evidence="1">Multi-pass membrane protein</topology>
    </subcellularLocation>
</comment>
<dbReference type="InterPro" id="IPR045225">
    <property type="entry name" value="Uracil/uridine/allantoin_perm"/>
</dbReference>
<evidence type="ECO:0000313" key="8">
    <source>
        <dbReference type="Proteomes" id="UP000273159"/>
    </source>
</evidence>